<organism evidence="2 3">
    <name type="scientific">Phytophthora rubi</name>
    <dbReference type="NCBI Taxonomy" id="129364"/>
    <lineage>
        <taxon>Eukaryota</taxon>
        <taxon>Sar</taxon>
        <taxon>Stramenopiles</taxon>
        <taxon>Oomycota</taxon>
        <taxon>Peronosporomycetes</taxon>
        <taxon>Peronosporales</taxon>
        <taxon>Peronosporaceae</taxon>
        <taxon>Phytophthora</taxon>
    </lineage>
</organism>
<evidence type="ECO:0000256" key="1">
    <source>
        <dbReference type="SAM" id="SignalP"/>
    </source>
</evidence>
<dbReference type="AlphaFoldDB" id="A0A6A3NHL4"/>
<feature type="signal peptide" evidence="1">
    <location>
        <begin position="1"/>
        <end position="22"/>
    </location>
</feature>
<evidence type="ECO:0000313" key="2">
    <source>
        <dbReference type="EMBL" id="KAE9040488.1"/>
    </source>
</evidence>
<feature type="chain" id="PRO_5025552276" description="Secreted protein" evidence="1">
    <location>
        <begin position="23"/>
        <end position="169"/>
    </location>
</feature>
<dbReference type="Proteomes" id="UP000435112">
    <property type="component" value="Unassembled WGS sequence"/>
</dbReference>
<comment type="caution">
    <text evidence="2">The sequence shown here is derived from an EMBL/GenBank/DDBJ whole genome shotgun (WGS) entry which is preliminary data.</text>
</comment>
<dbReference type="EMBL" id="QXFU01000202">
    <property type="protein sequence ID" value="KAE9040488.1"/>
    <property type="molecule type" value="Genomic_DNA"/>
</dbReference>
<protein>
    <recommendedName>
        <fullName evidence="4">Secreted protein</fullName>
    </recommendedName>
</protein>
<accession>A0A6A3NHL4</accession>
<reference evidence="2 3" key="1">
    <citation type="submission" date="2018-09" db="EMBL/GenBank/DDBJ databases">
        <title>Genomic investigation of the strawberry pathogen Phytophthora fragariae indicates pathogenicity is determined by transcriptional variation in three key races.</title>
        <authorList>
            <person name="Adams T.M."/>
            <person name="Armitage A.D."/>
            <person name="Sobczyk M.K."/>
            <person name="Bates H.J."/>
            <person name="Dunwell J.M."/>
            <person name="Nellist C.F."/>
            <person name="Harrison R.J."/>
        </authorList>
    </citation>
    <scope>NUCLEOTIDE SEQUENCE [LARGE SCALE GENOMIC DNA]</scope>
    <source>
        <strain evidence="2 3">SCRP324</strain>
    </source>
</reference>
<sequence>MVTNCNFTLVVAACLFAQWGQQRFLRLICGDFLKCRNGHVPSCRGSWFILFDWHWVSLLTSKIQLYSFKELKRFAVLCQRYKRFFPFASISGITSVPFRLSWNTKRVHVFHFYVENSFHGFLDLGLVCTDIDFKYIFQVIHHVSSTFRNNRTFYNITRILHYASTSSTF</sequence>
<evidence type="ECO:0008006" key="4">
    <source>
        <dbReference type="Google" id="ProtNLM"/>
    </source>
</evidence>
<keyword evidence="1" id="KW-0732">Signal</keyword>
<gene>
    <name evidence="2" type="ORF">PR002_g4944</name>
</gene>
<proteinExistence type="predicted"/>
<evidence type="ECO:0000313" key="3">
    <source>
        <dbReference type="Proteomes" id="UP000435112"/>
    </source>
</evidence>
<name>A0A6A3NHL4_9STRA</name>